<feature type="compositionally biased region" description="Low complexity" evidence="1">
    <location>
        <begin position="353"/>
        <end position="366"/>
    </location>
</feature>
<feature type="compositionally biased region" description="Low complexity" evidence="1">
    <location>
        <begin position="1064"/>
        <end position="1082"/>
    </location>
</feature>
<dbReference type="InterPro" id="IPR013087">
    <property type="entry name" value="Znf_C2H2_type"/>
</dbReference>
<feature type="compositionally biased region" description="Polar residues" evidence="1">
    <location>
        <begin position="645"/>
        <end position="664"/>
    </location>
</feature>
<feature type="region of interest" description="Disordered" evidence="1">
    <location>
        <begin position="1046"/>
        <end position="1090"/>
    </location>
</feature>
<evidence type="ECO:0000256" key="1">
    <source>
        <dbReference type="SAM" id="MobiDB-lite"/>
    </source>
</evidence>
<feature type="compositionally biased region" description="Polar residues" evidence="1">
    <location>
        <begin position="30"/>
        <end position="67"/>
    </location>
</feature>
<evidence type="ECO:0000313" key="3">
    <source>
        <dbReference type="EMBL" id="KAL1583485.1"/>
    </source>
</evidence>
<dbReference type="EMBL" id="JAAQHG020000035">
    <property type="protein sequence ID" value="KAL1583485.1"/>
    <property type="molecule type" value="Genomic_DNA"/>
</dbReference>
<feature type="compositionally biased region" description="Low complexity" evidence="1">
    <location>
        <begin position="681"/>
        <end position="697"/>
    </location>
</feature>
<feature type="compositionally biased region" description="Polar residues" evidence="1">
    <location>
        <begin position="414"/>
        <end position="426"/>
    </location>
</feature>
<feature type="compositionally biased region" description="Polar residues" evidence="1">
    <location>
        <begin position="232"/>
        <end position="242"/>
    </location>
</feature>
<reference evidence="3 4" key="1">
    <citation type="journal article" date="2020" name="Microbiol. Resour. Announc.">
        <title>Draft Genome Sequence of a Cladosporium Species Isolated from the Mesophotic Ascidian Didemnum maculosum.</title>
        <authorList>
            <person name="Gioti A."/>
            <person name="Siaperas R."/>
            <person name="Nikolaivits E."/>
            <person name="Le Goff G."/>
            <person name="Ouazzani J."/>
            <person name="Kotoulas G."/>
            <person name="Topakas E."/>
        </authorList>
    </citation>
    <scope>NUCLEOTIDE SEQUENCE [LARGE SCALE GENOMIC DNA]</scope>
    <source>
        <strain evidence="3 4">TM138-S3</strain>
    </source>
</reference>
<feature type="compositionally biased region" description="Polar residues" evidence="1">
    <location>
        <begin position="826"/>
        <end position="837"/>
    </location>
</feature>
<feature type="compositionally biased region" description="Polar residues" evidence="1">
    <location>
        <begin position="92"/>
        <end position="110"/>
    </location>
</feature>
<feature type="domain" description="C2H2-type" evidence="2">
    <location>
        <begin position="1156"/>
        <end position="1179"/>
    </location>
</feature>
<protein>
    <recommendedName>
        <fullName evidence="2">C2H2-type domain-containing protein</fullName>
    </recommendedName>
</protein>
<feature type="compositionally biased region" description="Low complexity" evidence="1">
    <location>
        <begin position="70"/>
        <end position="81"/>
    </location>
</feature>
<dbReference type="Proteomes" id="UP000803884">
    <property type="component" value="Unassembled WGS sequence"/>
</dbReference>
<proteinExistence type="predicted"/>
<feature type="region of interest" description="Disordered" evidence="1">
    <location>
        <begin position="1"/>
        <end position="110"/>
    </location>
</feature>
<feature type="compositionally biased region" description="Polar residues" evidence="1">
    <location>
        <begin position="130"/>
        <end position="190"/>
    </location>
</feature>
<keyword evidence="4" id="KW-1185">Reference proteome</keyword>
<feature type="compositionally biased region" description="Low complexity" evidence="1">
    <location>
        <begin position="211"/>
        <end position="231"/>
    </location>
</feature>
<feature type="region of interest" description="Disordered" evidence="1">
    <location>
        <begin position="1280"/>
        <end position="1300"/>
    </location>
</feature>
<feature type="region of interest" description="Disordered" evidence="1">
    <location>
        <begin position="977"/>
        <end position="1034"/>
    </location>
</feature>
<feature type="compositionally biased region" description="Polar residues" evidence="1">
    <location>
        <begin position="597"/>
        <end position="636"/>
    </location>
</feature>
<sequence>MAPAYPQYNNYYDPVGSQANQPQGYAYHNPGNSVSQPPSVTSNAQSYPSYGHNTYNTVQQGSNTSGQHHAGSSGVRASSAVGGTGAITGTGQNNQASASRSGTTQQYDSGWGNSNYATSSYSGNLHIPGRSQSNTSPVYASSGSSGNFGRSTNATNQPAQSNISTYGQQTGSQNYSSTGSADNSRMTYGASQRGIAAGEPSRYASPLHAVQAQQQQSRQQGHTRQSSQTSTYQATPATNSRGSDQRQESATMVAAVNTTVDPSQVYDFRAERERKAKIEAEKRRKQDEADAAKKAEEARVAEAKRLAEEQQANEAKRRMEEAKRQADEARAAAKAEADRRKDEQRKARESKNAATALASLASSSSAPHMNEVGPPANDEEAEMRAMFQKMREFNSKNPAMLAELWEEERRAHAGQSQYPQPAQVTQPAASTPKPAVPSKASSSQSSAANTTASNSAKPAPAQKAKASKASPNMSVARSKAPEVTTNQGSTNLWPPGKKGLLADIAARWLHGVNPQKVVTAFEILQLLDQNPNYVQLCESLEGLGLKFERAAFARELLRGVPPASSANQHTSKGSDATIMSANGTLAQATGAAAVSGTEHTPSLQASSAPGQQQRRPSSLMGWNNQPNGKATSSNNGMVDYEMPSFHNSSAPNQTADGTSFSSQPGRAGPQSAIGNSHSRRPSQSVQPSRRSMSSVQQGAPVPVGSARQTPDVKPISPPRPPANKEEAARKRGFGELVDLTAEESDEDAPPKKIMQTAQGFGPRPFQPQPPQGQPHLNQQRDSPCAFNTRGAPVVPTGPSPGSTAPPFRPPGVPGIPAVATMRRMSTGSPAMTPTANMRATDVSGPVSAKPPLPSSTMLPFKRKGPTNEQLQAERIRGKMVVEPIMRDRVARKSTYDSRTIARDVLLATGRHPDMRALNSHLNVMQKMLGDRGGMADGAGNKSDLATIKWDIIDPDPPKKKESSSLVQAQDVAEIQDADDEGDMSSLNHKHRAPGGAATARQSSAALDLRDKPATPDAMPKKRGRPPRSSMPSTHTFVSVNDKMSAAGQQGMGAAGTPRQGSGQPGAPATMPAARAPAASQAPTDGSVGYSAFRHFDENGNPIKKKGRPVGWRKNIHSREAQGLAPAKSASAGVKPKPAVPKQPEKLQEPNYQIYRCKWLGCAAELHSLDVMKKHMIKVHGRPDGEDLFECLWQDCESKTKRVTGPGRTRLDNATFSDIGGWLSHVDKEHLQPVAWRLGDGPRGGLSDQAESEASEAYLSDSRGRSVTPIIQPMANFGFGQTMPARIGRPPAGASKDERGAQAELQKLTERKIAVGPTMEKMGVRLANEKRRMGFLDDENFEDIVESESE</sequence>
<feature type="region of interest" description="Disordered" evidence="1">
    <location>
        <begin position="826"/>
        <end position="869"/>
    </location>
</feature>
<dbReference type="PROSITE" id="PS00028">
    <property type="entry name" value="ZINC_FINGER_C2H2_1"/>
    <property type="match status" value="1"/>
</dbReference>
<organism evidence="3 4">
    <name type="scientific">Cladosporium halotolerans</name>
    <dbReference type="NCBI Taxonomy" id="1052096"/>
    <lineage>
        <taxon>Eukaryota</taxon>
        <taxon>Fungi</taxon>
        <taxon>Dikarya</taxon>
        <taxon>Ascomycota</taxon>
        <taxon>Pezizomycotina</taxon>
        <taxon>Dothideomycetes</taxon>
        <taxon>Dothideomycetidae</taxon>
        <taxon>Cladosporiales</taxon>
        <taxon>Cladosporiaceae</taxon>
        <taxon>Cladosporium</taxon>
    </lineage>
</organism>
<evidence type="ECO:0000313" key="4">
    <source>
        <dbReference type="Proteomes" id="UP000803884"/>
    </source>
</evidence>
<feature type="region of interest" description="Disordered" evidence="1">
    <location>
        <begin position="123"/>
        <end position="256"/>
    </location>
</feature>
<dbReference type="GeneID" id="96009026"/>
<feature type="compositionally biased region" description="Basic and acidic residues" evidence="1">
    <location>
        <begin position="722"/>
        <end position="733"/>
    </location>
</feature>
<evidence type="ECO:0000259" key="2">
    <source>
        <dbReference type="PROSITE" id="PS00028"/>
    </source>
</evidence>
<comment type="caution">
    <text evidence="3">The sequence shown here is derived from an EMBL/GenBank/DDBJ whole genome shotgun (WGS) entry which is preliminary data.</text>
</comment>
<feature type="compositionally biased region" description="Basic and acidic residues" evidence="1">
    <location>
        <begin position="278"/>
        <end position="351"/>
    </location>
</feature>
<gene>
    <name evidence="3" type="ORF">WHR41_07584</name>
</gene>
<feature type="region of interest" description="Disordered" evidence="1">
    <location>
        <begin position="1121"/>
        <end position="1144"/>
    </location>
</feature>
<feature type="region of interest" description="Disordered" evidence="1">
    <location>
        <begin position="589"/>
        <end position="789"/>
    </location>
</feature>
<name>A0AB34KFE9_9PEZI</name>
<accession>A0AB34KFE9</accession>
<feature type="compositionally biased region" description="Low complexity" evidence="1">
    <location>
        <begin position="427"/>
        <end position="471"/>
    </location>
</feature>
<feature type="region of interest" description="Disordered" evidence="1">
    <location>
        <begin position="278"/>
        <end position="383"/>
    </location>
</feature>
<dbReference type="RefSeq" id="XP_069226592.1">
    <property type="nucleotide sequence ID" value="XM_069376188.1"/>
</dbReference>
<feature type="region of interest" description="Disordered" evidence="1">
    <location>
        <begin position="410"/>
        <end position="491"/>
    </location>
</feature>